<reference evidence="2 3" key="1">
    <citation type="submission" date="2016-04" db="EMBL/GenBank/DDBJ databases">
        <title>Genome analyses suggest a sexual origin of heterokaryosis in a supposedly ancient asexual fungus.</title>
        <authorList>
            <person name="Ropars J."/>
            <person name="Sedzielewska K."/>
            <person name="Noel J."/>
            <person name="Charron P."/>
            <person name="Farinelli L."/>
            <person name="Marton T."/>
            <person name="Kruger M."/>
            <person name="Pelin A."/>
            <person name="Brachmann A."/>
            <person name="Corradi N."/>
        </authorList>
    </citation>
    <scope>NUCLEOTIDE SEQUENCE [LARGE SCALE GENOMIC DNA]</scope>
    <source>
        <strain evidence="2 3">A5</strain>
    </source>
</reference>
<dbReference type="VEuPathDB" id="FungiDB:FUN_002834"/>
<organism evidence="2 3">
    <name type="scientific">Rhizophagus irregularis</name>
    <dbReference type="NCBI Taxonomy" id="588596"/>
    <lineage>
        <taxon>Eukaryota</taxon>
        <taxon>Fungi</taxon>
        <taxon>Fungi incertae sedis</taxon>
        <taxon>Mucoromycota</taxon>
        <taxon>Glomeromycotina</taxon>
        <taxon>Glomeromycetes</taxon>
        <taxon>Glomerales</taxon>
        <taxon>Glomeraceae</taxon>
        <taxon>Rhizophagus</taxon>
    </lineage>
</organism>
<feature type="compositionally biased region" description="Polar residues" evidence="1">
    <location>
        <begin position="200"/>
        <end position="212"/>
    </location>
</feature>
<feature type="region of interest" description="Disordered" evidence="1">
    <location>
        <begin position="198"/>
        <end position="231"/>
    </location>
</feature>
<proteinExistence type="predicted"/>
<sequence>MNWTLHDNLDDKSRAAQKVLSIKSELKRSWGRRAYQTAEMLSPSLRAQLGLRLGMRSWGRRAYRTAEILSPSLRAQLGLRLGMRSWGRRAYRTAEILSPSLRAQLGLRLGMRSWGRRAYRTAEMLSPSLRARNLLIYLEEALSLIPPPIIYSPGCTTSKAITKANGSPPTRVLLWEDFFGEVNVKEISEILGTYNHFAKPSNNEQGKRSGSVSRLYPSKDPNPRKLCSPFASTRNTTTRTTYKNCKHSGKSSGQRSIPNTVNLNLLDKYIRRMVAVRIRKFEGQERLDPLQQERKISLFFITCRIYVMFHQTALIKLIGLDSIRVDSVFQTSENPDAEDPKKKYDILKIKGVKKYVVKRKL</sequence>
<reference evidence="2 3" key="2">
    <citation type="submission" date="2017-09" db="EMBL/GenBank/DDBJ databases">
        <title>Extensive intraspecific genome diversity in a model arbuscular mycorrhizal fungus.</title>
        <authorList>
            <person name="Chen E.C."/>
            <person name="Morin E."/>
            <person name="Beaudet D."/>
            <person name="Noel J."/>
            <person name="Ndikumana S."/>
            <person name="Charron P."/>
            <person name="St-Onge C."/>
            <person name="Giorgi J."/>
            <person name="Grigoriev I.V."/>
            <person name="Roux C."/>
            <person name="Martin F.M."/>
            <person name="Corradi N."/>
        </authorList>
    </citation>
    <scope>NUCLEOTIDE SEQUENCE [LARGE SCALE GENOMIC DNA]</scope>
    <source>
        <strain evidence="2 3">A5</strain>
    </source>
</reference>
<evidence type="ECO:0000256" key="1">
    <source>
        <dbReference type="SAM" id="MobiDB-lite"/>
    </source>
</evidence>
<dbReference type="Proteomes" id="UP000232722">
    <property type="component" value="Unassembled WGS sequence"/>
</dbReference>
<comment type="caution">
    <text evidence="2">The sequence shown here is derived from an EMBL/GenBank/DDBJ whole genome shotgun (WGS) entry which is preliminary data.</text>
</comment>
<dbReference type="EMBL" id="LLXJ01000201">
    <property type="protein sequence ID" value="PKC13247.1"/>
    <property type="molecule type" value="Genomic_DNA"/>
</dbReference>
<evidence type="ECO:0000313" key="3">
    <source>
        <dbReference type="Proteomes" id="UP000232722"/>
    </source>
</evidence>
<dbReference type="VEuPathDB" id="FungiDB:RhiirFUN_002897"/>
<dbReference type="AlphaFoldDB" id="A0A2N0Q2D9"/>
<dbReference type="VEuPathDB" id="FungiDB:RhiirA1_397168"/>
<protein>
    <submittedName>
        <fullName evidence="2">Uncharacterized protein</fullName>
    </submittedName>
</protein>
<gene>
    <name evidence="2" type="ORF">RhiirA5_372407</name>
</gene>
<name>A0A2N0Q2D9_9GLOM</name>
<evidence type="ECO:0000313" key="2">
    <source>
        <dbReference type="EMBL" id="PKC13247.1"/>
    </source>
</evidence>
<accession>A0A2N0Q2D9</accession>